<feature type="compositionally biased region" description="Basic and acidic residues" evidence="1">
    <location>
        <begin position="16"/>
        <end position="35"/>
    </location>
</feature>
<feature type="region of interest" description="Disordered" evidence="1">
    <location>
        <begin position="1"/>
        <end position="55"/>
    </location>
</feature>
<name>J7RI34_9APHY</name>
<keyword evidence="3" id="KW-1185">Reference proteome</keyword>
<dbReference type="Proteomes" id="UP000006352">
    <property type="component" value="Unassembled WGS sequence"/>
</dbReference>
<accession>J7RI34</accession>
<feature type="compositionally biased region" description="Basic and acidic residues" evidence="1">
    <location>
        <begin position="46"/>
        <end position="55"/>
    </location>
</feature>
<dbReference type="AlphaFoldDB" id="J7RI34"/>
<evidence type="ECO:0000313" key="3">
    <source>
        <dbReference type="Proteomes" id="UP000006352"/>
    </source>
</evidence>
<dbReference type="GeneID" id="24102132"/>
<protein>
    <submittedName>
        <fullName evidence="2">Uncharacterized protein</fullName>
    </submittedName>
</protein>
<reference evidence="2 3" key="1">
    <citation type="journal article" date="2012" name="Appl. Environ. Microbiol.">
        <title>Short-read sequencing for genomic analysis of the brown rot fungus Fibroporia radiculosa.</title>
        <authorList>
            <person name="Tang J.D."/>
            <person name="Perkins A.D."/>
            <person name="Sonstegard T.S."/>
            <person name="Schroeder S.G."/>
            <person name="Burgess S.C."/>
            <person name="Diehl S.V."/>
        </authorList>
    </citation>
    <scope>NUCLEOTIDE SEQUENCE [LARGE SCALE GENOMIC DNA]</scope>
    <source>
        <strain evidence="2 3">TFFH 294</strain>
    </source>
</reference>
<sequence length="55" mass="5934">MTRVVVMGEWDDEGEGKDGEDGGEEKAKEGKEKEVGVVVGDDDSGSDERGNFVHH</sequence>
<organism evidence="2 3">
    <name type="scientific">Fibroporia radiculosa</name>
    <dbReference type="NCBI Taxonomy" id="599839"/>
    <lineage>
        <taxon>Eukaryota</taxon>
        <taxon>Fungi</taxon>
        <taxon>Dikarya</taxon>
        <taxon>Basidiomycota</taxon>
        <taxon>Agaricomycotina</taxon>
        <taxon>Agaricomycetes</taxon>
        <taxon>Polyporales</taxon>
        <taxon>Fibroporiaceae</taxon>
        <taxon>Fibroporia</taxon>
    </lineage>
</organism>
<dbReference type="RefSeq" id="XP_012177253.1">
    <property type="nucleotide sequence ID" value="XM_012321863.1"/>
</dbReference>
<gene>
    <name evidence="2" type="ORF">FIBRA_09577</name>
</gene>
<proteinExistence type="predicted"/>
<dbReference type="EMBL" id="HE797708">
    <property type="protein sequence ID" value="CCM07232.1"/>
    <property type="molecule type" value="Genomic_DNA"/>
</dbReference>
<evidence type="ECO:0000256" key="1">
    <source>
        <dbReference type="SAM" id="MobiDB-lite"/>
    </source>
</evidence>
<dbReference type="HOGENOM" id="CLU_3032334_0_0_1"/>
<dbReference type="InParanoid" id="J7RI34"/>
<evidence type="ECO:0000313" key="2">
    <source>
        <dbReference type="EMBL" id="CCM07232.1"/>
    </source>
</evidence>